<dbReference type="AlphaFoldDB" id="A0A1I4XCB8"/>
<keyword evidence="4 7" id="KW-0489">Methyltransferase</keyword>
<comment type="catalytic activity">
    <reaction evidence="7">
        <text>[protein]-L-isoaspartate + S-adenosyl-L-methionine = [protein]-L-isoaspartate alpha-methyl ester + S-adenosyl-L-homocysteine</text>
        <dbReference type="Rhea" id="RHEA:12705"/>
        <dbReference type="Rhea" id="RHEA-COMP:12143"/>
        <dbReference type="Rhea" id="RHEA-COMP:12144"/>
        <dbReference type="ChEBI" id="CHEBI:57856"/>
        <dbReference type="ChEBI" id="CHEBI:59789"/>
        <dbReference type="ChEBI" id="CHEBI:90596"/>
        <dbReference type="ChEBI" id="CHEBI:90598"/>
        <dbReference type="EC" id="2.1.1.77"/>
    </reaction>
</comment>
<dbReference type="GO" id="GO:0030091">
    <property type="term" value="P:protein repair"/>
    <property type="evidence" value="ECO:0007669"/>
    <property type="project" value="UniProtKB-UniRule"/>
</dbReference>
<dbReference type="Gene3D" id="3.40.50.150">
    <property type="entry name" value="Vaccinia Virus protein VP39"/>
    <property type="match status" value="1"/>
</dbReference>
<dbReference type="GO" id="GO:0005737">
    <property type="term" value="C:cytoplasm"/>
    <property type="evidence" value="ECO:0007669"/>
    <property type="project" value="UniProtKB-SubCell"/>
</dbReference>
<keyword evidence="3 7" id="KW-0963">Cytoplasm</keyword>
<dbReference type="EC" id="2.1.1.77" evidence="7"/>
<dbReference type="GO" id="GO:0004719">
    <property type="term" value="F:protein-L-isoaspartate (D-aspartate) O-methyltransferase activity"/>
    <property type="evidence" value="ECO:0007669"/>
    <property type="project" value="UniProtKB-UniRule"/>
</dbReference>
<accession>A0A1I4XCB8</accession>
<evidence type="ECO:0000256" key="2">
    <source>
        <dbReference type="ARBA" id="ARBA00005369"/>
    </source>
</evidence>
<dbReference type="STRING" id="83765.SAMN05660284_00960"/>
<comment type="function">
    <text evidence="7">Catalyzes the methyl esterification of L-isoaspartyl residues in peptides and proteins that result from spontaneous decomposition of normal L-aspartyl and L-asparaginyl residues. It plays a role in the repair and/or degradation of damaged proteins.</text>
</comment>
<dbReference type="InterPro" id="IPR029063">
    <property type="entry name" value="SAM-dependent_MTases_sf"/>
</dbReference>
<organism evidence="8 9">
    <name type="scientific">Formivibrio citricus</name>
    <dbReference type="NCBI Taxonomy" id="83765"/>
    <lineage>
        <taxon>Bacteria</taxon>
        <taxon>Pseudomonadati</taxon>
        <taxon>Pseudomonadota</taxon>
        <taxon>Betaproteobacteria</taxon>
        <taxon>Neisseriales</taxon>
        <taxon>Chitinibacteraceae</taxon>
        <taxon>Formivibrio</taxon>
    </lineage>
</organism>
<evidence type="ECO:0000256" key="6">
    <source>
        <dbReference type="ARBA" id="ARBA00022691"/>
    </source>
</evidence>
<dbReference type="FunFam" id="3.40.50.150:FF:000010">
    <property type="entry name" value="Protein-L-isoaspartate O-methyltransferase"/>
    <property type="match status" value="1"/>
</dbReference>
<dbReference type="SUPFAM" id="SSF53335">
    <property type="entry name" value="S-adenosyl-L-methionine-dependent methyltransferases"/>
    <property type="match status" value="1"/>
</dbReference>
<dbReference type="GO" id="GO:0032259">
    <property type="term" value="P:methylation"/>
    <property type="evidence" value="ECO:0007669"/>
    <property type="project" value="UniProtKB-KW"/>
</dbReference>
<evidence type="ECO:0000313" key="8">
    <source>
        <dbReference type="EMBL" id="SFN23581.1"/>
    </source>
</evidence>
<dbReference type="NCBIfam" id="TIGR00080">
    <property type="entry name" value="pimt"/>
    <property type="match status" value="1"/>
</dbReference>
<keyword evidence="9" id="KW-1185">Reference proteome</keyword>
<protein>
    <recommendedName>
        <fullName evidence="7">Protein-L-isoaspartate O-methyltransferase</fullName>
        <ecNumber evidence="7">2.1.1.77</ecNumber>
    </recommendedName>
    <alternativeName>
        <fullName evidence="7">L-isoaspartyl protein carboxyl methyltransferase</fullName>
    </alternativeName>
    <alternativeName>
        <fullName evidence="7">Protein L-isoaspartyl methyltransferase</fullName>
    </alternativeName>
    <alternativeName>
        <fullName evidence="7">Protein-beta-aspartate methyltransferase</fullName>
        <shortName evidence="7">PIMT</shortName>
    </alternativeName>
</protein>
<reference evidence="9" key="1">
    <citation type="submission" date="2016-10" db="EMBL/GenBank/DDBJ databases">
        <authorList>
            <person name="Varghese N."/>
            <person name="Submissions S."/>
        </authorList>
    </citation>
    <scope>NUCLEOTIDE SEQUENCE [LARGE SCALE GENOMIC DNA]</scope>
    <source>
        <strain evidence="9">DSM 6150</strain>
    </source>
</reference>
<dbReference type="NCBIfam" id="NF001453">
    <property type="entry name" value="PRK00312.1"/>
    <property type="match status" value="1"/>
</dbReference>
<evidence type="ECO:0000256" key="5">
    <source>
        <dbReference type="ARBA" id="ARBA00022679"/>
    </source>
</evidence>
<name>A0A1I4XCB8_9NEIS</name>
<dbReference type="Pfam" id="PF01135">
    <property type="entry name" value="PCMT"/>
    <property type="match status" value="1"/>
</dbReference>
<dbReference type="CDD" id="cd02440">
    <property type="entry name" value="AdoMet_MTases"/>
    <property type="match status" value="1"/>
</dbReference>
<dbReference type="PANTHER" id="PTHR11579">
    <property type="entry name" value="PROTEIN-L-ISOASPARTATE O-METHYLTRANSFERASE"/>
    <property type="match status" value="1"/>
</dbReference>
<proteinExistence type="inferred from homology"/>
<evidence type="ECO:0000256" key="4">
    <source>
        <dbReference type="ARBA" id="ARBA00022603"/>
    </source>
</evidence>
<evidence type="ECO:0000256" key="7">
    <source>
        <dbReference type="HAMAP-Rule" id="MF_00090"/>
    </source>
</evidence>
<keyword evidence="6 7" id="KW-0949">S-adenosyl-L-methionine</keyword>
<keyword evidence="5 7" id="KW-0808">Transferase</keyword>
<feature type="active site" evidence="7">
    <location>
        <position position="73"/>
    </location>
</feature>
<dbReference type="PANTHER" id="PTHR11579:SF0">
    <property type="entry name" value="PROTEIN-L-ISOASPARTATE(D-ASPARTATE) O-METHYLTRANSFERASE"/>
    <property type="match status" value="1"/>
</dbReference>
<evidence type="ECO:0000256" key="1">
    <source>
        <dbReference type="ARBA" id="ARBA00004496"/>
    </source>
</evidence>
<dbReference type="HAMAP" id="MF_00090">
    <property type="entry name" value="PIMT"/>
    <property type="match status" value="1"/>
</dbReference>
<comment type="subcellular location">
    <subcellularLocation>
        <location evidence="1 7">Cytoplasm</location>
    </subcellularLocation>
</comment>
<sequence>MDEEWFARQRRCMLEDIASEAADVCEYLGKAQLDARVMEVMGRVPRHAFVPDDMLAHAYQNRPLPIGYGKTISQPFIVALMTDLLQLQPDETVLEIGSGLGYQTSILTRLARQVYSVELIEGLARQARERLVRLGYDNVEIRVGNGHLGWPEHAPYDKVIVTAAPQWIPPALVDQLKNGGRMVLPVGPSCYQQLLLICKDEKGEITTREILPVIFSALERGEPVFVGRGGEAA</sequence>
<gene>
    <name evidence="7" type="primary">pcm</name>
    <name evidence="8" type="ORF">SAMN05660284_00960</name>
</gene>
<dbReference type="RefSeq" id="WP_218142633.1">
    <property type="nucleotide sequence ID" value="NZ_FOVE01000005.1"/>
</dbReference>
<evidence type="ECO:0000313" key="9">
    <source>
        <dbReference type="Proteomes" id="UP000242869"/>
    </source>
</evidence>
<evidence type="ECO:0000256" key="3">
    <source>
        <dbReference type="ARBA" id="ARBA00022490"/>
    </source>
</evidence>
<dbReference type="InterPro" id="IPR000682">
    <property type="entry name" value="PCMT"/>
</dbReference>
<comment type="similarity">
    <text evidence="2 7">Belongs to the methyltransferase superfamily. L-isoaspartyl/D-aspartyl protein methyltransferase family.</text>
</comment>
<dbReference type="Proteomes" id="UP000242869">
    <property type="component" value="Unassembled WGS sequence"/>
</dbReference>
<dbReference type="EMBL" id="FOVE01000005">
    <property type="protein sequence ID" value="SFN23581.1"/>
    <property type="molecule type" value="Genomic_DNA"/>
</dbReference>